<comment type="caution">
    <text evidence="2">The sequence shown here is derived from an EMBL/GenBank/DDBJ whole genome shotgun (WGS) entry which is preliminary data.</text>
</comment>
<dbReference type="RefSeq" id="WP_200787054.1">
    <property type="nucleotide sequence ID" value="NZ_JAEDAO010000001.1"/>
</dbReference>
<accession>A0A934PZS8</accession>
<keyword evidence="3" id="KW-1185">Reference proteome</keyword>
<reference evidence="2" key="1">
    <citation type="submission" date="2020-12" db="EMBL/GenBank/DDBJ databases">
        <title>Ramlibacter sp. nov., isolated from a freshwater alga, Cryptomonas.</title>
        <authorList>
            <person name="Kim H.M."/>
            <person name="Jeon C.O."/>
        </authorList>
    </citation>
    <scope>NUCLEOTIDE SEQUENCE</scope>
    <source>
        <strain evidence="2">CrO1</strain>
    </source>
</reference>
<gene>
    <name evidence="2" type="ORF">I8E28_05835</name>
</gene>
<dbReference type="EMBL" id="JAEDAO010000001">
    <property type="protein sequence ID" value="MBK0392103.1"/>
    <property type="molecule type" value="Genomic_DNA"/>
</dbReference>
<organism evidence="2 3">
    <name type="scientific">Ramlibacter algicola</name>
    <dbReference type="NCBI Taxonomy" id="2795217"/>
    <lineage>
        <taxon>Bacteria</taxon>
        <taxon>Pseudomonadati</taxon>
        <taxon>Pseudomonadota</taxon>
        <taxon>Betaproteobacteria</taxon>
        <taxon>Burkholderiales</taxon>
        <taxon>Comamonadaceae</taxon>
        <taxon>Ramlibacter</taxon>
    </lineage>
</organism>
<protein>
    <submittedName>
        <fullName evidence="2">Uncharacterized protein</fullName>
    </submittedName>
</protein>
<feature type="region of interest" description="Disordered" evidence="1">
    <location>
        <begin position="55"/>
        <end position="83"/>
    </location>
</feature>
<dbReference type="Proteomes" id="UP000617041">
    <property type="component" value="Unassembled WGS sequence"/>
</dbReference>
<evidence type="ECO:0000256" key="1">
    <source>
        <dbReference type="SAM" id="MobiDB-lite"/>
    </source>
</evidence>
<dbReference type="AlphaFoldDB" id="A0A934PZS8"/>
<name>A0A934PZS8_9BURK</name>
<sequence length="132" mass="14000">MKNEINTTAIKSRNRARMPTVAKLVDEYREVFPGLKVTYASEGGVTLGAVREAKTFSGSPPATASLLEDGDDQGAGSDQDDQRTECALPLGSASAARQGPQGEHVLGAHFMWRRGAAVLGNDDASRRDGPGW</sequence>
<evidence type="ECO:0000313" key="2">
    <source>
        <dbReference type="EMBL" id="MBK0392103.1"/>
    </source>
</evidence>
<proteinExistence type="predicted"/>
<evidence type="ECO:0000313" key="3">
    <source>
        <dbReference type="Proteomes" id="UP000617041"/>
    </source>
</evidence>